<organism evidence="3 4">
    <name type="scientific">Stegodyphus mimosarum</name>
    <name type="common">African social velvet spider</name>
    <dbReference type="NCBI Taxonomy" id="407821"/>
    <lineage>
        <taxon>Eukaryota</taxon>
        <taxon>Metazoa</taxon>
        <taxon>Ecdysozoa</taxon>
        <taxon>Arthropoda</taxon>
        <taxon>Chelicerata</taxon>
        <taxon>Arachnida</taxon>
        <taxon>Araneae</taxon>
        <taxon>Araneomorphae</taxon>
        <taxon>Entelegynae</taxon>
        <taxon>Eresoidea</taxon>
        <taxon>Eresidae</taxon>
        <taxon>Stegodyphus</taxon>
    </lineage>
</organism>
<reference evidence="3 4" key="1">
    <citation type="submission" date="2013-11" db="EMBL/GenBank/DDBJ databases">
        <title>Genome sequencing of Stegodyphus mimosarum.</title>
        <authorList>
            <person name="Bechsgaard J."/>
        </authorList>
    </citation>
    <scope>NUCLEOTIDE SEQUENCE [LARGE SCALE GENOMIC DNA]</scope>
</reference>
<proteinExistence type="predicted"/>
<keyword evidence="2" id="KW-0732">Signal</keyword>
<keyword evidence="1" id="KW-0812">Transmembrane</keyword>
<feature type="transmembrane region" description="Helical" evidence="1">
    <location>
        <begin position="36"/>
        <end position="56"/>
    </location>
</feature>
<evidence type="ECO:0000313" key="4">
    <source>
        <dbReference type="Proteomes" id="UP000054359"/>
    </source>
</evidence>
<dbReference type="Proteomes" id="UP000054359">
    <property type="component" value="Unassembled WGS sequence"/>
</dbReference>
<accession>A0A087U227</accession>
<feature type="signal peptide" evidence="2">
    <location>
        <begin position="1"/>
        <end position="20"/>
    </location>
</feature>
<dbReference type="EMBL" id="KK117784">
    <property type="protein sequence ID" value="KFM71416.1"/>
    <property type="molecule type" value="Genomic_DNA"/>
</dbReference>
<keyword evidence="1" id="KW-1133">Transmembrane helix</keyword>
<evidence type="ECO:0000313" key="3">
    <source>
        <dbReference type="EMBL" id="KFM71416.1"/>
    </source>
</evidence>
<keyword evidence="4" id="KW-1185">Reference proteome</keyword>
<sequence length="73" mass="8584">MAGIRNILVLLLVLLSTVASNRVLELSDRFLEVRNNGVWLVMVSSIVYRQIYLLVYQKRYNLKWNRGFRAQVT</sequence>
<feature type="chain" id="PRO_5001830142" evidence="2">
    <location>
        <begin position="21"/>
        <end position="73"/>
    </location>
</feature>
<gene>
    <name evidence="3" type="ORF">X975_09450</name>
</gene>
<evidence type="ECO:0000256" key="1">
    <source>
        <dbReference type="SAM" id="Phobius"/>
    </source>
</evidence>
<evidence type="ECO:0000256" key="2">
    <source>
        <dbReference type="SAM" id="SignalP"/>
    </source>
</evidence>
<protein>
    <submittedName>
        <fullName evidence="3">Uncharacterized protein</fullName>
    </submittedName>
</protein>
<name>A0A087U227_STEMI</name>
<dbReference type="OrthoDB" id="74910at2759"/>
<keyword evidence="1" id="KW-0472">Membrane</keyword>
<feature type="non-terminal residue" evidence="3">
    <location>
        <position position="73"/>
    </location>
</feature>
<dbReference type="AlphaFoldDB" id="A0A087U227"/>